<dbReference type="InterPro" id="IPR052267">
    <property type="entry name" value="N-DRC_Component"/>
</dbReference>
<keyword evidence="2" id="KW-1185">Reference proteome</keyword>
<dbReference type="PANTHER" id="PTHR14690">
    <property type="entry name" value="IQ MOTIF CONTAINING WITH AAA DOMAIN 1"/>
    <property type="match status" value="1"/>
</dbReference>
<protein>
    <submittedName>
        <fullName evidence="1">Uncharacterized protein</fullName>
    </submittedName>
</protein>
<dbReference type="Proteomes" id="UP000386466">
    <property type="component" value="Unassembled WGS sequence"/>
</dbReference>
<dbReference type="AlphaFoldDB" id="A0A485PNP0"/>
<evidence type="ECO:0000313" key="1">
    <source>
        <dbReference type="EMBL" id="VFV46347.1"/>
    </source>
</evidence>
<name>A0A485PNP0_LYNPA</name>
<organism evidence="1 2">
    <name type="scientific">Lynx pardinus</name>
    <name type="common">Iberian lynx</name>
    <name type="synonym">Felis pardina</name>
    <dbReference type="NCBI Taxonomy" id="191816"/>
    <lineage>
        <taxon>Eukaryota</taxon>
        <taxon>Metazoa</taxon>
        <taxon>Chordata</taxon>
        <taxon>Craniata</taxon>
        <taxon>Vertebrata</taxon>
        <taxon>Euteleostomi</taxon>
        <taxon>Mammalia</taxon>
        <taxon>Eutheria</taxon>
        <taxon>Laurasiatheria</taxon>
        <taxon>Carnivora</taxon>
        <taxon>Feliformia</taxon>
        <taxon>Felidae</taxon>
        <taxon>Felinae</taxon>
        <taxon>Lynx</taxon>
    </lineage>
</organism>
<dbReference type="PANTHER" id="PTHR14690:SF6">
    <property type="entry name" value="IQ AND AAA DOMAIN-CONTAINING PROTEIN 1-LIKE"/>
    <property type="match status" value="1"/>
</dbReference>
<gene>
    <name evidence="1" type="ORF">LYPA_23C013400</name>
</gene>
<evidence type="ECO:0000313" key="2">
    <source>
        <dbReference type="Proteomes" id="UP000386466"/>
    </source>
</evidence>
<dbReference type="EMBL" id="CAAGRJ010038765">
    <property type="protein sequence ID" value="VFV46347.1"/>
    <property type="molecule type" value="Genomic_DNA"/>
</dbReference>
<sequence length="130" mass="15152">MAWVLIPDPPSPAIAPKADLEVPIPRYFLLEQSSILKERELMLAEILSRMEPVTSRERFPELCRTEAIILLQRAERARQGRLRAIFMREIRKEEERDRKIREEGWHKFSQDQAAVTIQKVIPQHPGGRSG</sequence>
<proteinExistence type="predicted"/>
<accession>A0A485PNP0</accession>
<reference evidence="1 2" key="1">
    <citation type="submission" date="2019-01" db="EMBL/GenBank/DDBJ databases">
        <authorList>
            <person name="Alioto T."/>
            <person name="Alioto T."/>
        </authorList>
    </citation>
    <scope>NUCLEOTIDE SEQUENCE [LARGE SCALE GENOMIC DNA]</scope>
</reference>